<dbReference type="GO" id="GO:0010333">
    <property type="term" value="F:terpene synthase activity"/>
    <property type="evidence" value="ECO:0007669"/>
    <property type="project" value="InterPro"/>
</dbReference>
<dbReference type="AlphaFoldDB" id="A0A8T0WD83"/>
<dbReference type="Gene3D" id="1.50.10.130">
    <property type="entry name" value="Terpene synthase, N-terminal domain"/>
    <property type="match status" value="1"/>
</dbReference>
<dbReference type="Pfam" id="PF01397">
    <property type="entry name" value="Terpene_synth"/>
    <property type="match status" value="1"/>
</dbReference>
<keyword evidence="3" id="KW-1185">Reference proteome</keyword>
<feature type="domain" description="Terpene synthase N-terminal" evidence="1">
    <location>
        <begin position="30"/>
        <end position="131"/>
    </location>
</feature>
<dbReference type="PANTHER" id="PTHR31225">
    <property type="entry name" value="OS04G0344100 PROTEIN-RELATED"/>
    <property type="match status" value="1"/>
</dbReference>
<organism evidence="2 3">
    <name type="scientific">Panicum virgatum</name>
    <name type="common">Blackwell switchgrass</name>
    <dbReference type="NCBI Taxonomy" id="38727"/>
    <lineage>
        <taxon>Eukaryota</taxon>
        <taxon>Viridiplantae</taxon>
        <taxon>Streptophyta</taxon>
        <taxon>Embryophyta</taxon>
        <taxon>Tracheophyta</taxon>
        <taxon>Spermatophyta</taxon>
        <taxon>Magnoliopsida</taxon>
        <taxon>Liliopsida</taxon>
        <taxon>Poales</taxon>
        <taxon>Poaceae</taxon>
        <taxon>PACMAD clade</taxon>
        <taxon>Panicoideae</taxon>
        <taxon>Panicodae</taxon>
        <taxon>Paniceae</taxon>
        <taxon>Panicinae</taxon>
        <taxon>Panicum</taxon>
        <taxon>Panicum sect. Hiantes</taxon>
    </lineage>
</organism>
<dbReference type="Proteomes" id="UP000823388">
    <property type="component" value="Chromosome 2K"/>
</dbReference>
<dbReference type="SUPFAM" id="SSF48239">
    <property type="entry name" value="Terpenoid cyclases/Protein prenyltransferases"/>
    <property type="match status" value="1"/>
</dbReference>
<proteinExistence type="predicted"/>
<evidence type="ECO:0000313" key="2">
    <source>
        <dbReference type="EMBL" id="KAG2641129.1"/>
    </source>
</evidence>
<dbReference type="InterPro" id="IPR036965">
    <property type="entry name" value="Terpene_synth_N_sf"/>
</dbReference>
<protein>
    <recommendedName>
        <fullName evidence="1">Terpene synthase N-terminal domain-containing protein</fullName>
    </recommendedName>
</protein>
<comment type="caution">
    <text evidence="2">The sequence shown here is derived from an EMBL/GenBank/DDBJ whole genome shotgun (WGS) entry which is preliminary data.</text>
</comment>
<name>A0A8T0WD83_PANVG</name>
<gene>
    <name evidence="2" type="ORF">PVAP13_2KG162616</name>
</gene>
<dbReference type="EMBL" id="CM029039">
    <property type="protein sequence ID" value="KAG2641129.1"/>
    <property type="molecule type" value="Genomic_DNA"/>
</dbReference>
<dbReference type="InterPro" id="IPR008930">
    <property type="entry name" value="Terpenoid_cyclase/PrenylTrfase"/>
</dbReference>
<dbReference type="GO" id="GO:0016114">
    <property type="term" value="P:terpenoid biosynthetic process"/>
    <property type="evidence" value="ECO:0007669"/>
    <property type="project" value="InterPro"/>
</dbReference>
<evidence type="ECO:0000259" key="1">
    <source>
        <dbReference type="Pfam" id="PF01397"/>
    </source>
</evidence>
<dbReference type="InterPro" id="IPR008949">
    <property type="entry name" value="Isoprenoid_synthase_dom_sf"/>
</dbReference>
<dbReference type="PANTHER" id="PTHR31225:SF158">
    <property type="entry name" value="(E)-BETA-CARYOPHYLLENE SYNTHASE"/>
    <property type="match status" value="1"/>
</dbReference>
<reference evidence="2" key="1">
    <citation type="submission" date="2020-05" db="EMBL/GenBank/DDBJ databases">
        <title>WGS assembly of Panicum virgatum.</title>
        <authorList>
            <person name="Lovell J.T."/>
            <person name="Jenkins J."/>
            <person name="Shu S."/>
            <person name="Juenger T.E."/>
            <person name="Schmutz J."/>
        </authorList>
    </citation>
    <scope>NUCLEOTIDE SEQUENCE</scope>
    <source>
        <strain evidence="2">AP13</strain>
    </source>
</reference>
<dbReference type="InterPro" id="IPR001906">
    <property type="entry name" value="Terpene_synth_N"/>
</dbReference>
<evidence type="ECO:0000313" key="3">
    <source>
        <dbReference type="Proteomes" id="UP000823388"/>
    </source>
</evidence>
<sequence length="139" mass="16033">MATCGSPVLALASQQEGLLQRKPRPYTPSIWGDFFLKHQPCTPSQLLSMKESARIKQEEVRQIILETTASCELVLKLELVDTLQRIGVNYHYRKEIDELLRDIHGSKHEEEGCDDELYLVSLRFYLLRKHGTMSLLMCL</sequence>
<accession>A0A8T0WD83</accession>
<dbReference type="InterPro" id="IPR050148">
    <property type="entry name" value="Terpene_synthase-like"/>
</dbReference>
<dbReference type="Gene3D" id="1.10.600.10">
    <property type="entry name" value="Farnesyl Diphosphate Synthase"/>
    <property type="match status" value="1"/>
</dbReference>